<sequence length="391" mass="42332">MKHSLFTLYLLPLLMAGTAYAAEKDVQPAESSVAVIGLRGGYDSNPLTLEGEKGSPTATVFATWDYLHGTLQDGYGVNLTLAETQYDPRVLSAARFHTLTLKHAVPIGDATVVQTSILASNEQSWSRRRSSLGLRGRIDHAIGALRLFANAEGRLTALNERNVFNLGDFLPRDENFGTVSLTSGAAWRIGDSEVGASFTGSRTHFVDGVDYLGLRRDHNRVQPNLFISTKIGEATLEGSLSPFRAIFPEKEFETVSELLYTAKARIPYGALAFEFASSRAVEDTTLPFSAIDLVTAHEIKLTAKINEANAVALSLRRKTDNYLGLDALSDQKSIGIDYQRALGDGLTATASASLRKTKETGLEPVTSFSLMLGLQKQIDFSKPGKPEKAGG</sequence>
<proteinExistence type="predicted"/>
<dbReference type="RefSeq" id="WP_069690007.1">
    <property type="nucleotide sequence ID" value="NZ_CP017147.1"/>
</dbReference>
<keyword evidence="3" id="KW-1185">Reference proteome</keyword>
<dbReference type="KEGG" id="bvv:BHK69_10235"/>
<evidence type="ECO:0000313" key="3">
    <source>
        <dbReference type="Proteomes" id="UP000094969"/>
    </source>
</evidence>
<organism evidence="2 3">
    <name type="scientific">Bosea vaviloviae</name>
    <dbReference type="NCBI Taxonomy" id="1526658"/>
    <lineage>
        <taxon>Bacteria</taxon>
        <taxon>Pseudomonadati</taxon>
        <taxon>Pseudomonadota</taxon>
        <taxon>Alphaproteobacteria</taxon>
        <taxon>Hyphomicrobiales</taxon>
        <taxon>Boseaceae</taxon>
        <taxon>Bosea</taxon>
    </lineage>
</organism>
<accession>A0A1D7U090</accession>
<reference evidence="2 3" key="1">
    <citation type="journal article" date="2015" name="Antonie Van Leeuwenhoek">
        <title>Bosea vaviloviae sp. nov., a new species of slow-growing rhizobia isolated from nodules of the relict species Vavilovia formosa (Stev.) Fed.</title>
        <authorList>
            <person name="Safronova V.I."/>
            <person name="Kuznetsova I.G."/>
            <person name="Sazanova A.L."/>
            <person name="Kimeklis A.K."/>
            <person name="Belimov A.A."/>
            <person name="Andronov E.E."/>
            <person name="Pinaev A.G."/>
            <person name="Chizhevskaya E.P."/>
            <person name="Pukhaev A.R."/>
            <person name="Popov K.P."/>
            <person name="Willems A."/>
            <person name="Tikhonovich I.A."/>
        </authorList>
    </citation>
    <scope>NUCLEOTIDE SEQUENCE [LARGE SCALE GENOMIC DNA]</scope>
    <source>
        <strain evidence="2 3">Vaf18</strain>
    </source>
</reference>
<dbReference type="OrthoDB" id="8189838at2"/>
<dbReference type="EMBL" id="CP017147">
    <property type="protein sequence ID" value="AOO80789.1"/>
    <property type="molecule type" value="Genomic_DNA"/>
</dbReference>
<gene>
    <name evidence="2" type="ORF">BHK69_10235</name>
</gene>
<keyword evidence="1" id="KW-0732">Signal</keyword>
<feature type="signal peptide" evidence="1">
    <location>
        <begin position="1"/>
        <end position="21"/>
    </location>
</feature>
<dbReference type="Proteomes" id="UP000094969">
    <property type="component" value="Chromosome"/>
</dbReference>
<name>A0A1D7U090_9HYPH</name>
<feature type="chain" id="PRO_5009099837" evidence="1">
    <location>
        <begin position="22"/>
        <end position="391"/>
    </location>
</feature>
<protein>
    <submittedName>
        <fullName evidence="2">Uncharacterized protein</fullName>
    </submittedName>
</protein>
<dbReference type="AlphaFoldDB" id="A0A1D7U090"/>
<evidence type="ECO:0000313" key="2">
    <source>
        <dbReference type="EMBL" id="AOO80789.1"/>
    </source>
</evidence>
<evidence type="ECO:0000256" key="1">
    <source>
        <dbReference type="SAM" id="SignalP"/>
    </source>
</evidence>